<keyword evidence="4 7" id="KW-0479">Metal-binding</keyword>
<dbReference type="PANTHER" id="PTHR22748">
    <property type="entry name" value="AP ENDONUCLEASE"/>
    <property type="match status" value="1"/>
</dbReference>
<feature type="site" description="Transition state stabilizer" evidence="8">
    <location>
        <position position="152"/>
    </location>
</feature>
<dbReference type="AlphaFoldDB" id="A0AA38HH72"/>
<feature type="domain" description="Endonuclease/exonuclease/phosphatase" evidence="9">
    <location>
        <begin position="15"/>
        <end position="164"/>
    </location>
</feature>
<comment type="catalytic activity">
    <reaction evidence="1">
        <text>Exonucleolytic cleavage in the 3'- to 5'-direction to yield nucleoside 5'-phosphates.</text>
        <dbReference type="EC" id="3.1.11.2"/>
    </reaction>
</comment>
<dbReference type="EMBL" id="JALNTZ010002481">
    <property type="protein sequence ID" value="KAJ3617231.1"/>
    <property type="molecule type" value="Genomic_DNA"/>
</dbReference>
<comment type="cofactor">
    <cofactor evidence="7">
        <name>Mg(2+)</name>
        <dbReference type="ChEBI" id="CHEBI:18420"/>
    </cofactor>
    <cofactor evidence="7">
        <name>Mn(2+)</name>
        <dbReference type="ChEBI" id="CHEBI:29035"/>
    </cofactor>
    <text evidence="7">Probably binds two magnesium or manganese ions per subunit.</text>
</comment>
<evidence type="ECO:0000313" key="11">
    <source>
        <dbReference type="Proteomes" id="UP001168821"/>
    </source>
</evidence>
<comment type="similarity">
    <text evidence="2">Belongs to the DNA repair enzymes AP/ExoA family.</text>
</comment>
<evidence type="ECO:0000256" key="2">
    <source>
        <dbReference type="ARBA" id="ARBA00007092"/>
    </source>
</evidence>
<reference evidence="10" key="1">
    <citation type="journal article" date="2023" name="G3 (Bethesda)">
        <title>Whole genome assemblies of Zophobas morio and Tenebrio molitor.</title>
        <authorList>
            <person name="Kaur S."/>
            <person name="Stinson S.A."/>
            <person name="diCenzo G.C."/>
        </authorList>
    </citation>
    <scope>NUCLEOTIDE SEQUENCE</scope>
    <source>
        <strain evidence="10">QUZm001</strain>
    </source>
</reference>
<feature type="binding site" evidence="7">
    <location>
        <position position="152"/>
    </location>
    <ligand>
        <name>Mg(2+)</name>
        <dbReference type="ChEBI" id="CHEBI:18420"/>
        <label>1</label>
    </ligand>
</feature>
<comment type="caution">
    <text evidence="10">The sequence shown here is derived from an EMBL/GenBank/DDBJ whole genome shotgun (WGS) entry which is preliminary data.</text>
</comment>
<dbReference type="Gene3D" id="3.60.10.10">
    <property type="entry name" value="Endonuclease/exonuclease/phosphatase"/>
    <property type="match status" value="1"/>
</dbReference>
<keyword evidence="5" id="KW-0378">Hydrolase</keyword>
<dbReference type="GO" id="GO:0008311">
    <property type="term" value="F:double-stranded DNA 3'-5' DNA exonuclease activity"/>
    <property type="evidence" value="ECO:0007669"/>
    <property type="project" value="UniProtKB-EC"/>
</dbReference>
<dbReference type="InterPro" id="IPR036691">
    <property type="entry name" value="Endo/exonu/phosph_ase_sf"/>
</dbReference>
<dbReference type="GO" id="GO:0003906">
    <property type="term" value="F:DNA-(apurinic or apyrimidinic site) endonuclease activity"/>
    <property type="evidence" value="ECO:0007669"/>
    <property type="project" value="TreeGrafter"/>
</dbReference>
<evidence type="ECO:0000259" key="9">
    <source>
        <dbReference type="Pfam" id="PF03372"/>
    </source>
</evidence>
<protein>
    <recommendedName>
        <fullName evidence="3">exodeoxyribonuclease III</fullName>
        <ecNumber evidence="3">3.1.11.2</ecNumber>
    </recommendedName>
</protein>
<feature type="binding site" evidence="7">
    <location>
        <position position="150"/>
    </location>
    <ligand>
        <name>Mg(2+)</name>
        <dbReference type="ChEBI" id="CHEBI:18420"/>
        <label>1</label>
    </ligand>
</feature>
<keyword evidence="7" id="KW-0464">Manganese</keyword>
<evidence type="ECO:0000256" key="6">
    <source>
        <dbReference type="ARBA" id="ARBA00022842"/>
    </source>
</evidence>
<sequence>MEELFPDYQSFWVFSTVKKGYSGVAVFIKHSGIDLTQLTSTDKQRSITNYAQKNTSPNTSGEHFFLLNKESMPHESFRVISISYPTIQGAQAEGRVVLVELKSCYLFLVYVPNSGVRLERLSYRVEQWDTQLLALLKKYEKRKPVALIGDLNVAHCDIDIYNPTAKH</sequence>
<evidence type="ECO:0000313" key="10">
    <source>
        <dbReference type="EMBL" id="KAJ3617231.1"/>
    </source>
</evidence>
<name>A0AA38HH72_9CUCU</name>
<organism evidence="10 11">
    <name type="scientific">Zophobas morio</name>
    <dbReference type="NCBI Taxonomy" id="2755281"/>
    <lineage>
        <taxon>Eukaryota</taxon>
        <taxon>Metazoa</taxon>
        <taxon>Ecdysozoa</taxon>
        <taxon>Arthropoda</taxon>
        <taxon>Hexapoda</taxon>
        <taxon>Insecta</taxon>
        <taxon>Pterygota</taxon>
        <taxon>Neoptera</taxon>
        <taxon>Endopterygota</taxon>
        <taxon>Coleoptera</taxon>
        <taxon>Polyphaga</taxon>
        <taxon>Cucujiformia</taxon>
        <taxon>Tenebrionidae</taxon>
        <taxon>Zophobas</taxon>
    </lineage>
</organism>
<evidence type="ECO:0000256" key="5">
    <source>
        <dbReference type="ARBA" id="ARBA00022801"/>
    </source>
</evidence>
<dbReference type="SUPFAM" id="SSF56219">
    <property type="entry name" value="DNase I-like"/>
    <property type="match status" value="1"/>
</dbReference>
<dbReference type="GO" id="GO:0046872">
    <property type="term" value="F:metal ion binding"/>
    <property type="evidence" value="ECO:0007669"/>
    <property type="project" value="UniProtKB-KW"/>
</dbReference>
<keyword evidence="6 7" id="KW-0460">Magnesium</keyword>
<dbReference type="PANTHER" id="PTHR22748:SF6">
    <property type="entry name" value="DNA-(APURINIC OR APYRIMIDINIC SITE) ENDONUCLEASE"/>
    <property type="match status" value="1"/>
</dbReference>
<dbReference type="InterPro" id="IPR004808">
    <property type="entry name" value="AP_endonuc_1"/>
</dbReference>
<evidence type="ECO:0000256" key="1">
    <source>
        <dbReference type="ARBA" id="ARBA00000493"/>
    </source>
</evidence>
<feature type="non-terminal residue" evidence="10">
    <location>
        <position position="167"/>
    </location>
</feature>
<dbReference type="GO" id="GO:0008081">
    <property type="term" value="F:phosphoric diester hydrolase activity"/>
    <property type="evidence" value="ECO:0007669"/>
    <property type="project" value="TreeGrafter"/>
</dbReference>
<dbReference type="GO" id="GO:0006284">
    <property type="term" value="P:base-excision repair"/>
    <property type="evidence" value="ECO:0007669"/>
    <property type="project" value="TreeGrafter"/>
</dbReference>
<accession>A0AA38HH72</accession>
<keyword evidence="11" id="KW-1185">Reference proteome</keyword>
<evidence type="ECO:0000256" key="4">
    <source>
        <dbReference type="ARBA" id="ARBA00022723"/>
    </source>
</evidence>
<dbReference type="InterPro" id="IPR005135">
    <property type="entry name" value="Endo/exonuclease/phosphatase"/>
</dbReference>
<evidence type="ECO:0000256" key="3">
    <source>
        <dbReference type="ARBA" id="ARBA00012115"/>
    </source>
</evidence>
<dbReference type="EC" id="3.1.11.2" evidence="3"/>
<evidence type="ECO:0000256" key="7">
    <source>
        <dbReference type="PIRSR" id="PIRSR604808-2"/>
    </source>
</evidence>
<gene>
    <name evidence="10" type="ORF">Zmor_008853</name>
</gene>
<dbReference type="GO" id="GO:0005634">
    <property type="term" value="C:nucleus"/>
    <property type="evidence" value="ECO:0007669"/>
    <property type="project" value="TreeGrafter"/>
</dbReference>
<evidence type="ECO:0000256" key="8">
    <source>
        <dbReference type="PIRSR" id="PIRSR604808-3"/>
    </source>
</evidence>
<proteinExistence type="inferred from homology"/>
<dbReference type="Proteomes" id="UP001168821">
    <property type="component" value="Unassembled WGS sequence"/>
</dbReference>
<dbReference type="Pfam" id="PF03372">
    <property type="entry name" value="Exo_endo_phos"/>
    <property type="match status" value="1"/>
</dbReference>